<dbReference type="Proteomes" id="UP000781932">
    <property type="component" value="Unassembled WGS sequence"/>
</dbReference>
<comment type="caution">
    <text evidence="2">The sequence shown here is derived from an EMBL/GenBank/DDBJ whole genome shotgun (WGS) entry which is preliminary data.</text>
</comment>
<feature type="compositionally biased region" description="Basic and acidic residues" evidence="1">
    <location>
        <begin position="311"/>
        <end position="325"/>
    </location>
</feature>
<feature type="compositionally biased region" description="Basic and acidic residues" evidence="1">
    <location>
        <begin position="121"/>
        <end position="132"/>
    </location>
</feature>
<feature type="compositionally biased region" description="Basic and acidic residues" evidence="1">
    <location>
        <begin position="55"/>
        <end position="112"/>
    </location>
</feature>
<feature type="compositionally biased region" description="Polar residues" evidence="1">
    <location>
        <begin position="247"/>
        <end position="262"/>
    </location>
</feature>
<feature type="region of interest" description="Disordered" evidence="1">
    <location>
        <begin position="192"/>
        <end position="418"/>
    </location>
</feature>
<evidence type="ECO:0000313" key="3">
    <source>
        <dbReference type="Proteomes" id="UP000781932"/>
    </source>
</evidence>
<gene>
    <name evidence="2" type="ORF">CkaCkLH20_09839</name>
</gene>
<reference evidence="2" key="2">
    <citation type="submission" date="2020-11" db="EMBL/GenBank/DDBJ databases">
        <title>Whole genome sequencing of Colletotrichum sp.</title>
        <authorList>
            <person name="Li H."/>
        </authorList>
    </citation>
    <scope>NUCLEOTIDE SEQUENCE</scope>
    <source>
        <strain evidence="2">CkLH20</strain>
    </source>
</reference>
<dbReference type="AlphaFoldDB" id="A0A9P6HYT8"/>
<feature type="compositionally biased region" description="Acidic residues" evidence="1">
    <location>
        <begin position="389"/>
        <end position="400"/>
    </location>
</feature>
<feature type="compositionally biased region" description="Polar residues" evidence="1">
    <location>
        <begin position="273"/>
        <end position="283"/>
    </location>
</feature>
<evidence type="ECO:0000313" key="2">
    <source>
        <dbReference type="EMBL" id="KAF9872660.1"/>
    </source>
</evidence>
<feature type="compositionally biased region" description="Polar residues" evidence="1">
    <location>
        <begin position="463"/>
        <end position="486"/>
    </location>
</feature>
<dbReference type="EMBL" id="JAATWM020000036">
    <property type="protein sequence ID" value="KAF9872660.1"/>
    <property type="molecule type" value="Genomic_DNA"/>
</dbReference>
<protein>
    <submittedName>
        <fullName evidence="2">Uncharacterized protein</fullName>
    </submittedName>
</protein>
<feature type="region of interest" description="Disordered" evidence="1">
    <location>
        <begin position="458"/>
        <end position="491"/>
    </location>
</feature>
<proteinExistence type="predicted"/>
<feature type="region of interest" description="Disordered" evidence="1">
    <location>
        <begin position="47"/>
        <end position="139"/>
    </location>
</feature>
<accession>A0A9P6HYT8</accession>
<name>A0A9P6HYT8_9PEZI</name>
<sequence length="520" mass="57832">MENKSSSSNSDVGPTGKRWSDLDDSIDSLFDMIANLERVNLQSQAGLQRRMVASENDKNDSPVSEHGRPVMKPDTDKQKASEGNKDEKKTDEQKPRQGDEDNTKCGNHKPEALEATNGNETEPKQKAAEDSKVMPASKGRFLGKRRVIELPTVHQRGTPQTLLEYLDMGHFPVRYADDAQPERPVTYVEDVFELVADSPPPPSQTNTPEHKEKSSAVETTPSPEINLSEDQPTHQEPAHVGSRLSKDNLSNPQESQPSSSVDMTIRDGELPARSTQANGTSATDDLLGGHGLESSIESSEAIDTASSQDDESVHQENDVEHKDDQNLPTELSLANDGATSQKPEPESPLPQNQLLRMKDTAKEVEKNEPAGEPIQAEKKPADEPSNENPVEDEPSEDDDIPVLQKQTEDMPFEPPADGSAKVLYTFWEAEGYRRIGLFNMTNQRVTEKELKKIMRRLRRESELQNTGSSTLAAGNEPVSSTPNNEGSAAEIKRVLENFQKKMDARIENMWKEFDKRYKKE</sequence>
<feature type="region of interest" description="Disordered" evidence="1">
    <location>
        <begin position="1"/>
        <end position="23"/>
    </location>
</feature>
<evidence type="ECO:0000256" key="1">
    <source>
        <dbReference type="SAM" id="MobiDB-lite"/>
    </source>
</evidence>
<reference evidence="2" key="1">
    <citation type="submission" date="2020-03" db="EMBL/GenBank/DDBJ databases">
        <authorList>
            <person name="He L."/>
        </authorList>
    </citation>
    <scope>NUCLEOTIDE SEQUENCE</scope>
    <source>
        <strain evidence="2">CkLH20</strain>
    </source>
</reference>
<organism evidence="2 3">
    <name type="scientific">Colletotrichum karsti</name>
    <dbReference type="NCBI Taxonomy" id="1095194"/>
    <lineage>
        <taxon>Eukaryota</taxon>
        <taxon>Fungi</taxon>
        <taxon>Dikarya</taxon>
        <taxon>Ascomycota</taxon>
        <taxon>Pezizomycotina</taxon>
        <taxon>Sordariomycetes</taxon>
        <taxon>Hypocreomycetidae</taxon>
        <taxon>Glomerellales</taxon>
        <taxon>Glomerellaceae</taxon>
        <taxon>Colletotrichum</taxon>
        <taxon>Colletotrichum boninense species complex</taxon>
    </lineage>
</organism>
<feature type="compositionally biased region" description="Polar residues" evidence="1">
    <location>
        <begin position="1"/>
        <end position="12"/>
    </location>
</feature>
<dbReference type="GeneID" id="62165628"/>
<keyword evidence="3" id="KW-1185">Reference proteome</keyword>
<dbReference type="RefSeq" id="XP_038742121.1">
    <property type="nucleotide sequence ID" value="XM_038892554.1"/>
</dbReference>
<feature type="compositionally biased region" description="Polar residues" evidence="1">
    <location>
        <begin position="216"/>
        <end position="230"/>
    </location>
</feature>
<feature type="compositionally biased region" description="Basic and acidic residues" evidence="1">
    <location>
        <begin position="356"/>
        <end position="382"/>
    </location>
</feature>